<proteinExistence type="predicted"/>
<dbReference type="Proteomes" id="UP001219525">
    <property type="component" value="Unassembled WGS sequence"/>
</dbReference>
<name>A0AAD6YDH6_9AGAR</name>
<comment type="caution">
    <text evidence="2">The sequence shown here is derived from an EMBL/GenBank/DDBJ whole genome shotgun (WGS) entry which is preliminary data.</text>
</comment>
<keyword evidence="3" id="KW-1185">Reference proteome</keyword>
<organism evidence="2 3">
    <name type="scientific">Mycena pura</name>
    <dbReference type="NCBI Taxonomy" id="153505"/>
    <lineage>
        <taxon>Eukaryota</taxon>
        <taxon>Fungi</taxon>
        <taxon>Dikarya</taxon>
        <taxon>Basidiomycota</taxon>
        <taxon>Agaricomycotina</taxon>
        <taxon>Agaricomycetes</taxon>
        <taxon>Agaricomycetidae</taxon>
        <taxon>Agaricales</taxon>
        <taxon>Marasmiineae</taxon>
        <taxon>Mycenaceae</taxon>
        <taxon>Mycena</taxon>
    </lineage>
</organism>
<evidence type="ECO:0000256" key="1">
    <source>
        <dbReference type="SAM" id="MobiDB-lite"/>
    </source>
</evidence>
<feature type="region of interest" description="Disordered" evidence="1">
    <location>
        <begin position="360"/>
        <end position="382"/>
    </location>
</feature>
<gene>
    <name evidence="2" type="ORF">GGX14DRAFT_647462</name>
</gene>
<evidence type="ECO:0000313" key="2">
    <source>
        <dbReference type="EMBL" id="KAJ7204048.1"/>
    </source>
</evidence>
<evidence type="ECO:0000313" key="3">
    <source>
        <dbReference type="Proteomes" id="UP001219525"/>
    </source>
</evidence>
<protein>
    <submittedName>
        <fullName evidence="2">Uncharacterized protein</fullName>
    </submittedName>
</protein>
<reference evidence="2" key="1">
    <citation type="submission" date="2023-03" db="EMBL/GenBank/DDBJ databases">
        <title>Massive genome expansion in bonnet fungi (Mycena s.s.) driven by repeated elements and novel gene families across ecological guilds.</title>
        <authorList>
            <consortium name="Lawrence Berkeley National Laboratory"/>
            <person name="Harder C.B."/>
            <person name="Miyauchi S."/>
            <person name="Viragh M."/>
            <person name="Kuo A."/>
            <person name="Thoen E."/>
            <person name="Andreopoulos B."/>
            <person name="Lu D."/>
            <person name="Skrede I."/>
            <person name="Drula E."/>
            <person name="Henrissat B."/>
            <person name="Morin E."/>
            <person name="Kohler A."/>
            <person name="Barry K."/>
            <person name="LaButti K."/>
            <person name="Morin E."/>
            <person name="Salamov A."/>
            <person name="Lipzen A."/>
            <person name="Mereny Z."/>
            <person name="Hegedus B."/>
            <person name="Baldrian P."/>
            <person name="Stursova M."/>
            <person name="Weitz H."/>
            <person name="Taylor A."/>
            <person name="Grigoriev I.V."/>
            <person name="Nagy L.G."/>
            <person name="Martin F."/>
            <person name="Kauserud H."/>
        </authorList>
    </citation>
    <scope>NUCLEOTIDE SEQUENCE</scope>
    <source>
        <strain evidence="2">9144</strain>
    </source>
</reference>
<dbReference type="EMBL" id="JARJCW010000048">
    <property type="protein sequence ID" value="KAJ7204048.1"/>
    <property type="molecule type" value="Genomic_DNA"/>
</dbReference>
<sequence length="382" mass="42158">MSFLVLPRVAALSLPSISSTTVHCFIGWEAELESSIPLLHTVLSRPTLQNLRIRGDFFTTKTLDYALKDCSPNLRRLNLVEVRFSSDRAPIISTGTPRTIALHQFACNSAIAEWAAAPGNKFDLTTLQRLDSFEIDQTIFLRCLRHPMFSVVCLNVVSTQAGTIPPLNLFSELRNLSICIFPHDLPILQTELSALPGNRLISLTVSIDIDCSSTDFLQRIMEFDVSISTCTSLKQLLALTVFPFDKRQISASDIRILMLRMPHLREKGILTVESMGRTIVEVRLYLEIMKGCGGQEIFGTSRPQPRDDVLLLFLAIVVRGASGDVAGSWFSNVKAVALHVPPGAPAETAKYDVYGGDLTSTDSAPRSDRSDGDYWATPPFQG</sequence>
<accession>A0AAD6YDH6</accession>
<dbReference type="AlphaFoldDB" id="A0AAD6YDH6"/>